<feature type="binding site" evidence="9">
    <location>
        <begin position="45"/>
        <end position="47"/>
    </location>
    <ligand>
        <name>ATP</name>
        <dbReference type="ChEBI" id="CHEBI:30616"/>
    </ligand>
</feature>
<sequence>MAEATKDSLENSTADRSLNFIEQFVEEDIAAGKNGGRVHTRFPPEPNGYLHIGHAKSICLNFGLADKYGGQTNLRFDDTNPVTEDTEYVDSIKNDVRWLGFDWENEFYASDYFDQLYALAETLIRKGLAYVDDSTAEEIAAQKGTPTEPGRMSKYRDRSVDENLDLFRRMKAGEYPDGAKVLRSKVDMASPNMQLRDPIIYRIKHAHHHRTGDTWCIYPMYDFAHGQSDAIEHITHSLCTLEFEVHRPLYDWFIDKLELFPSRQIEFARLNLTYTVMSKRKLKQLVEEGHVNGWDDPRMPTIAGIRRRGYTPASIREFADRIGIAKRDNLIDVGLLEFCIREELNKTTHRVMAVLDEKPLKLVITNYEVGREEVMPIENNPEDPTAGERNVPFSREVYIERDDFMENPPKKFFRLFPGGMVRLKGAYIIKCDEVVKDNAGEIIELHCSYIPESRSGSDTSGISVKGTIHWVSVPHAVEAEVRLYDRLFSVENPAADEREFRELLNPASLEVVRAFVEPALVEAARSGAQSNFQFMRKGYFILDQDTTDERPVFNRTVTLKDSWAKEVKRG</sequence>
<dbReference type="EC" id="6.1.1.18" evidence="9"/>
<dbReference type="PANTHER" id="PTHR43097">
    <property type="entry name" value="GLUTAMINE-TRNA LIGASE"/>
    <property type="match status" value="1"/>
</dbReference>
<dbReference type="Proteomes" id="UP000464577">
    <property type="component" value="Chromosome"/>
</dbReference>
<name>A0A6P1WAN4_9BACT</name>
<comment type="subunit">
    <text evidence="9">Monomer.</text>
</comment>
<protein>
    <recommendedName>
        <fullName evidence="9">Glutamine--tRNA ligase</fullName>
        <ecNumber evidence="9">6.1.1.18</ecNumber>
    </recommendedName>
    <alternativeName>
        <fullName evidence="9">Glutaminyl-tRNA synthetase</fullName>
        <shortName evidence="9">GlnRS</shortName>
    </alternativeName>
</protein>
<dbReference type="InterPro" id="IPR011035">
    <property type="entry name" value="Ribosomal_bL25/Gln-tRNA_synth"/>
</dbReference>
<reference evidence="14 15" key="1">
    <citation type="submission" date="2019-11" db="EMBL/GenBank/DDBJ databases">
        <title>Spirosoma endbachense sp. nov., isolated from a natural salt meadow.</title>
        <authorList>
            <person name="Rojas J."/>
            <person name="Ambika Manirajan B."/>
            <person name="Ratering S."/>
            <person name="Suarez C."/>
            <person name="Geissler-Plaum R."/>
            <person name="Schnell S."/>
        </authorList>
    </citation>
    <scope>NUCLEOTIDE SEQUENCE [LARGE SCALE GENOMIC DNA]</scope>
    <source>
        <strain evidence="14 15">I-24</strain>
    </source>
</reference>
<keyword evidence="15" id="KW-1185">Reference proteome</keyword>
<feature type="binding site" evidence="9">
    <location>
        <position position="221"/>
    </location>
    <ligand>
        <name>L-glutamine</name>
        <dbReference type="ChEBI" id="CHEBI:58359"/>
    </ligand>
</feature>
<dbReference type="GO" id="GO:0005829">
    <property type="term" value="C:cytosol"/>
    <property type="evidence" value="ECO:0007669"/>
    <property type="project" value="TreeGrafter"/>
</dbReference>
<dbReference type="NCBIfam" id="TIGR00440">
    <property type="entry name" value="glnS"/>
    <property type="match status" value="1"/>
</dbReference>
<keyword evidence="4 9" id="KW-0547">Nucleotide-binding</keyword>
<evidence type="ECO:0000259" key="11">
    <source>
        <dbReference type="Pfam" id="PF00749"/>
    </source>
</evidence>
<evidence type="ECO:0000259" key="12">
    <source>
        <dbReference type="Pfam" id="PF03950"/>
    </source>
</evidence>
<dbReference type="NCBIfam" id="NF011291">
    <property type="entry name" value="PRK14703.1"/>
    <property type="match status" value="1"/>
</dbReference>
<dbReference type="RefSeq" id="WP_162391344.1">
    <property type="nucleotide sequence ID" value="NZ_CP045997.1"/>
</dbReference>
<keyword evidence="7 9" id="KW-0030">Aminoacyl-tRNA synthetase</keyword>
<feature type="domain" description="tRNA synthetases class I (E and Q) anti-codon binding" evidence="13">
    <location>
        <begin position="467"/>
        <end position="543"/>
    </location>
</feature>
<dbReference type="FunFam" id="3.40.50.620:FF:000037">
    <property type="entry name" value="Glutamine--tRNA ligase cytoplasmic"/>
    <property type="match status" value="1"/>
</dbReference>
<dbReference type="InterPro" id="IPR020059">
    <property type="entry name" value="Glu/Gln-tRNA-synth_Ib_codon-bd"/>
</dbReference>
<dbReference type="InterPro" id="IPR004514">
    <property type="entry name" value="Gln-tRNA-synth"/>
</dbReference>
<feature type="short sequence motif" description="'HIGH' region" evidence="9">
    <location>
        <begin position="44"/>
        <end position="54"/>
    </location>
</feature>
<dbReference type="Pfam" id="PF00749">
    <property type="entry name" value="tRNA-synt_1c"/>
    <property type="match status" value="1"/>
</dbReference>
<evidence type="ECO:0000256" key="1">
    <source>
        <dbReference type="ARBA" id="ARBA00005594"/>
    </source>
</evidence>
<organism evidence="14 15">
    <name type="scientific">Spirosoma endbachense</name>
    <dbReference type="NCBI Taxonomy" id="2666025"/>
    <lineage>
        <taxon>Bacteria</taxon>
        <taxon>Pseudomonadati</taxon>
        <taxon>Bacteroidota</taxon>
        <taxon>Cytophagia</taxon>
        <taxon>Cytophagales</taxon>
        <taxon>Cytophagaceae</taxon>
        <taxon>Spirosoma</taxon>
    </lineage>
</organism>
<feature type="domain" description="Glutamyl/glutaminyl-tRNA synthetase class Ib anti-codon binding" evidence="12">
    <location>
        <begin position="349"/>
        <end position="449"/>
    </location>
</feature>
<feature type="short sequence motif" description="'KMSKS' region" evidence="9">
    <location>
        <begin position="276"/>
        <end position="280"/>
    </location>
</feature>
<dbReference type="SUPFAM" id="SSF52374">
    <property type="entry name" value="Nucleotidylyl transferase"/>
    <property type="match status" value="1"/>
</dbReference>
<keyword evidence="5 9" id="KW-0067">ATP-binding</keyword>
<evidence type="ECO:0000259" key="13">
    <source>
        <dbReference type="Pfam" id="PF20974"/>
    </source>
</evidence>
<feature type="binding site" evidence="9">
    <location>
        <position position="240"/>
    </location>
    <ligand>
        <name>ATP</name>
        <dbReference type="ChEBI" id="CHEBI:30616"/>
    </ligand>
</feature>
<proteinExistence type="inferred from homology"/>
<evidence type="ECO:0000256" key="10">
    <source>
        <dbReference type="RuleBase" id="RU363037"/>
    </source>
</evidence>
<dbReference type="SUPFAM" id="SSF50715">
    <property type="entry name" value="Ribosomal protein L25-like"/>
    <property type="match status" value="1"/>
</dbReference>
<dbReference type="AlphaFoldDB" id="A0A6P1WAN4"/>
<dbReference type="GO" id="GO:0006424">
    <property type="term" value="P:glutamyl-tRNA aminoacylation"/>
    <property type="evidence" value="ECO:0007669"/>
    <property type="project" value="UniProtKB-UniRule"/>
</dbReference>
<evidence type="ECO:0000256" key="7">
    <source>
        <dbReference type="ARBA" id="ARBA00023146"/>
    </source>
</evidence>
<dbReference type="Pfam" id="PF20974">
    <property type="entry name" value="tRNA-synt_1c_C2"/>
    <property type="match status" value="1"/>
</dbReference>
<accession>A0A6P1WAN4</accession>
<dbReference type="PROSITE" id="PS00178">
    <property type="entry name" value="AA_TRNA_LIGASE_I"/>
    <property type="match status" value="1"/>
</dbReference>
<evidence type="ECO:0000256" key="4">
    <source>
        <dbReference type="ARBA" id="ARBA00022741"/>
    </source>
</evidence>
<dbReference type="Gene3D" id="3.40.50.620">
    <property type="entry name" value="HUPs"/>
    <property type="match status" value="1"/>
</dbReference>
<dbReference type="PANTHER" id="PTHR43097:SF5">
    <property type="entry name" value="GLUTAMATE--TRNA LIGASE"/>
    <property type="match status" value="1"/>
</dbReference>
<dbReference type="GO" id="GO:0006425">
    <property type="term" value="P:glutaminyl-tRNA aminoacylation"/>
    <property type="evidence" value="ECO:0007669"/>
    <property type="project" value="UniProtKB-UniRule"/>
</dbReference>
<comment type="similarity">
    <text evidence="1 9 10">Belongs to the class-I aminoacyl-tRNA synthetase family.</text>
</comment>
<dbReference type="CDD" id="cd00807">
    <property type="entry name" value="GlnRS_core"/>
    <property type="match status" value="1"/>
</dbReference>
<dbReference type="KEGG" id="senf:GJR95_40580"/>
<evidence type="ECO:0000256" key="6">
    <source>
        <dbReference type="ARBA" id="ARBA00022917"/>
    </source>
</evidence>
<keyword evidence="6 9" id="KW-0648">Protein biosynthesis</keyword>
<dbReference type="InterPro" id="IPR049437">
    <property type="entry name" value="tRNA-synt_1c_C2"/>
</dbReference>
<dbReference type="InterPro" id="IPR022861">
    <property type="entry name" value="Gln_tRNA_ligase_bac"/>
</dbReference>
<dbReference type="InterPro" id="IPR000924">
    <property type="entry name" value="Glu/Gln-tRNA-synth"/>
</dbReference>
<feature type="binding site" evidence="9">
    <location>
        <position position="77"/>
    </location>
    <ligand>
        <name>L-glutamine</name>
        <dbReference type="ChEBI" id="CHEBI:58359"/>
    </ligand>
</feature>
<dbReference type="EMBL" id="CP045997">
    <property type="protein sequence ID" value="QHW00951.1"/>
    <property type="molecule type" value="Genomic_DNA"/>
</dbReference>
<comment type="caution">
    <text evidence="9">Lacks conserved residue(s) required for the propagation of feature annotation.</text>
</comment>
<evidence type="ECO:0000256" key="3">
    <source>
        <dbReference type="ARBA" id="ARBA00022598"/>
    </source>
</evidence>
<feature type="domain" description="Glutamyl/glutaminyl-tRNA synthetase class Ib catalytic" evidence="11">
    <location>
        <begin position="38"/>
        <end position="345"/>
    </location>
</feature>
<keyword evidence="2 9" id="KW-0963">Cytoplasm</keyword>
<feature type="binding site" evidence="9">
    <location>
        <begin position="269"/>
        <end position="270"/>
    </location>
    <ligand>
        <name>ATP</name>
        <dbReference type="ChEBI" id="CHEBI:30616"/>
    </ligand>
</feature>
<evidence type="ECO:0000313" key="14">
    <source>
        <dbReference type="EMBL" id="QHW00951.1"/>
    </source>
</evidence>
<comment type="catalytic activity">
    <reaction evidence="8 9">
        <text>tRNA(Gln) + L-glutamine + ATP = L-glutaminyl-tRNA(Gln) + AMP + diphosphate</text>
        <dbReference type="Rhea" id="RHEA:20121"/>
        <dbReference type="Rhea" id="RHEA-COMP:9662"/>
        <dbReference type="Rhea" id="RHEA-COMP:9681"/>
        <dbReference type="ChEBI" id="CHEBI:30616"/>
        <dbReference type="ChEBI" id="CHEBI:33019"/>
        <dbReference type="ChEBI" id="CHEBI:58359"/>
        <dbReference type="ChEBI" id="CHEBI:78442"/>
        <dbReference type="ChEBI" id="CHEBI:78521"/>
        <dbReference type="ChEBI" id="CHEBI:456215"/>
        <dbReference type="EC" id="6.1.1.18"/>
    </reaction>
</comment>
<dbReference type="InterPro" id="IPR050132">
    <property type="entry name" value="Gln/Glu-tRNA_Ligase"/>
</dbReference>
<dbReference type="GO" id="GO:0004819">
    <property type="term" value="F:glutamine-tRNA ligase activity"/>
    <property type="evidence" value="ECO:0007669"/>
    <property type="project" value="UniProtKB-UniRule"/>
</dbReference>
<keyword evidence="3 9" id="KW-0436">Ligase</keyword>
<feature type="binding site" evidence="9">
    <location>
        <begin position="277"/>
        <end position="279"/>
    </location>
    <ligand>
        <name>ATP</name>
        <dbReference type="ChEBI" id="CHEBI:30616"/>
    </ligand>
</feature>
<dbReference type="InterPro" id="IPR014729">
    <property type="entry name" value="Rossmann-like_a/b/a_fold"/>
</dbReference>
<feature type="binding site" evidence="9">
    <location>
        <begin position="51"/>
        <end position="57"/>
    </location>
    <ligand>
        <name>ATP</name>
        <dbReference type="ChEBI" id="CHEBI:30616"/>
    </ligand>
</feature>
<dbReference type="GO" id="GO:0005524">
    <property type="term" value="F:ATP binding"/>
    <property type="evidence" value="ECO:0007669"/>
    <property type="project" value="UniProtKB-UniRule"/>
</dbReference>
<dbReference type="InterPro" id="IPR020058">
    <property type="entry name" value="Glu/Gln-tRNA-synth_Ib_cat-dom"/>
</dbReference>
<dbReference type="HAMAP" id="MF_00126">
    <property type="entry name" value="Gln_tRNA_synth"/>
    <property type="match status" value="1"/>
</dbReference>
<comment type="subcellular location">
    <subcellularLocation>
        <location evidence="9">Cytoplasm</location>
    </subcellularLocation>
</comment>
<dbReference type="Gene3D" id="2.40.240.10">
    <property type="entry name" value="Ribosomal Protein L25, Chain P"/>
    <property type="match status" value="2"/>
</dbReference>
<dbReference type="PRINTS" id="PR00987">
    <property type="entry name" value="TRNASYNTHGLU"/>
</dbReference>
<evidence type="ECO:0000313" key="15">
    <source>
        <dbReference type="Proteomes" id="UP000464577"/>
    </source>
</evidence>
<dbReference type="Pfam" id="PF03950">
    <property type="entry name" value="tRNA-synt_1c_C"/>
    <property type="match status" value="1"/>
</dbReference>
<dbReference type="InterPro" id="IPR020056">
    <property type="entry name" value="Rbsml_bL25/Gln-tRNA_synth_N"/>
</dbReference>
<gene>
    <name evidence="9" type="primary">glnS</name>
    <name evidence="14" type="ORF">GJR95_40580</name>
</gene>
<evidence type="ECO:0000256" key="5">
    <source>
        <dbReference type="ARBA" id="ARBA00022840"/>
    </source>
</evidence>
<evidence type="ECO:0000256" key="8">
    <source>
        <dbReference type="ARBA" id="ARBA00048270"/>
    </source>
</evidence>
<dbReference type="InterPro" id="IPR001412">
    <property type="entry name" value="aa-tRNA-synth_I_CS"/>
</dbReference>
<evidence type="ECO:0000256" key="9">
    <source>
        <dbReference type="HAMAP-Rule" id="MF_00126"/>
    </source>
</evidence>
<evidence type="ECO:0000256" key="2">
    <source>
        <dbReference type="ARBA" id="ARBA00022490"/>
    </source>
</evidence>